<comment type="caution">
    <text evidence="1">The sequence shown here is derived from an EMBL/GenBank/DDBJ whole genome shotgun (WGS) entry which is preliminary data.</text>
</comment>
<dbReference type="Proteomes" id="UP001153334">
    <property type="component" value="Unassembled WGS sequence"/>
</dbReference>
<proteinExistence type="predicted"/>
<name>A0ACC2IL96_9PEZI</name>
<gene>
    <name evidence="1" type="ORF">ONZ43_g4546</name>
</gene>
<keyword evidence="2" id="KW-1185">Reference proteome</keyword>
<accession>A0ACC2IL96</accession>
<protein>
    <submittedName>
        <fullName evidence="1">Uncharacterized protein</fullName>
    </submittedName>
</protein>
<organism evidence="1 2">
    <name type="scientific">Nemania bipapillata</name>
    <dbReference type="NCBI Taxonomy" id="110536"/>
    <lineage>
        <taxon>Eukaryota</taxon>
        <taxon>Fungi</taxon>
        <taxon>Dikarya</taxon>
        <taxon>Ascomycota</taxon>
        <taxon>Pezizomycotina</taxon>
        <taxon>Sordariomycetes</taxon>
        <taxon>Xylariomycetidae</taxon>
        <taxon>Xylariales</taxon>
        <taxon>Xylariaceae</taxon>
        <taxon>Nemania</taxon>
    </lineage>
</organism>
<sequence length="796" mass="88005">MSSHGDKALTSRLPSHRDTSPLKIHAPDWSKIDIVGQTILLAELTRLFGSFQNVCTALKLRSNEVGSFLKFHRRRKQASEQGSSTAEQWGRDLAVPADGEDIPQQRPVLICASSIEPACDFLRLMAYQNHVPAVQAWVGRTLVWPPDIDVAKTELDRVDIVFPEPRAQQRYSMYVSSLGTDTRAVVAVSGAWRPKADATPDARIAFVDLPDGAVAYGPGGVRSLIGSGRYYVCWPTGSLVDGTYNDFVLARNTIDSPHGDDAGPRGTDPPIQTISSLLCQMGEVGHEDSTAVPDLRMENTAQPAGMTVNPKLIFGMNVPDPHSIIRKGPFHPQDEPQGPVHKMPNLDLQRTWKDWPGQIFQFRLPHGYTVLGPLGNILTFDPTVHERYDDMGNAHGLGGTYCIVPFEKTSKVTFLKLDPLPDAVCLRMKVTQPLVFIRNGKVLPRFVEPGVHELSIRDGHLDLYGARGCYNIIEAEGRYNILPDAIKDLLAERLPQENEQRYESIYGSHAHNRHHGDHDGSGGDEKTATATKSAMEKALELLVPHPGWLDDRDAEQLRLNRQREKHMLLDTRNAVQKIWRERQEMEKQIARQQARMDVTARRDVATPRAAQKQGPFVNYTTDIESDFSDEDKASRKRRKRKRVDSDDDEYKPSNHRATRAKTAKYTPTPWASKKSQARLPSSAKRIITPRSAPAAKIPTTQQTEETEKSAPGSAPTPTPIGQPVTAPTWRRPVRTITLRVPARPVPDATGAGPDGAEGSDMTPQTPRASQASIRGKGTGAARSGRAAGSKKKDTLT</sequence>
<reference evidence="1" key="1">
    <citation type="submission" date="2022-11" db="EMBL/GenBank/DDBJ databases">
        <title>Genome Sequence of Nemania bipapillata.</title>
        <authorList>
            <person name="Buettner E."/>
        </authorList>
    </citation>
    <scope>NUCLEOTIDE SEQUENCE</scope>
    <source>
        <strain evidence="1">CP14</strain>
    </source>
</reference>
<evidence type="ECO:0000313" key="1">
    <source>
        <dbReference type="EMBL" id="KAJ8115957.1"/>
    </source>
</evidence>
<evidence type="ECO:0000313" key="2">
    <source>
        <dbReference type="Proteomes" id="UP001153334"/>
    </source>
</evidence>
<dbReference type="EMBL" id="JAPESX010001246">
    <property type="protein sequence ID" value="KAJ8115957.1"/>
    <property type="molecule type" value="Genomic_DNA"/>
</dbReference>